<keyword evidence="4" id="KW-1185">Reference proteome</keyword>
<dbReference type="EMBL" id="KZ613938">
    <property type="protein sequence ID" value="PMD46965.1"/>
    <property type="molecule type" value="Genomic_DNA"/>
</dbReference>
<protein>
    <submittedName>
        <fullName evidence="3">Uncharacterized protein</fullName>
    </submittedName>
</protein>
<dbReference type="Proteomes" id="UP000235786">
    <property type="component" value="Unassembled WGS sequence"/>
</dbReference>
<evidence type="ECO:0000256" key="2">
    <source>
        <dbReference type="SAM" id="Phobius"/>
    </source>
</evidence>
<dbReference type="AlphaFoldDB" id="A0A2J6S872"/>
<organism evidence="3 4">
    <name type="scientific">Hyaloscypha variabilis (strain UAMH 11265 / GT02V1 / F)</name>
    <name type="common">Meliniomyces variabilis</name>
    <dbReference type="NCBI Taxonomy" id="1149755"/>
    <lineage>
        <taxon>Eukaryota</taxon>
        <taxon>Fungi</taxon>
        <taxon>Dikarya</taxon>
        <taxon>Ascomycota</taxon>
        <taxon>Pezizomycotina</taxon>
        <taxon>Leotiomycetes</taxon>
        <taxon>Helotiales</taxon>
        <taxon>Hyaloscyphaceae</taxon>
        <taxon>Hyaloscypha</taxon>
        <taxon>Hyaloscypha variabilis</taxon>
    </lineage>
</organism>
<feature type="region of interest" description="Disordered" evidence="1">
    <location>
        <begin position="1"/>
        <end position="41"/>
    </location>
</feature>
<keyword evidence="2" id="KW-1133">Transmembrane helix</keyword>
<accession>A0A2J6S872</accession>
<proteinExistence type="predicted"/>
<evidence type="ECO:0000313" key="3">
    <source>
        <dbReference type="EMBL" id="PMD46965.1"/>
    </source>
</evidence>
<evidence type="ECO:0000256" key="1">
    <source>
        <dbReference type="SAM" id="MobiDB-lite"/>
    </source>
</evidence>
<keyword evidence="2" id="KW-0812">Transmembrane</keyword>
<reference evidence="3 4" key="1">
    <citation type="submission" date="2016-04" db="EMBL/GenBank/DDBJ databases">
        <title>A degradative enzymes factory behind the ericoid mycorrhizal symbiosis.</title>
        <authorList>
            <consortium name="DOE Joint Genome Institute"/>
            <person name="Martino E."/>
            <person name="Morin E."/>
            <person name="Grelet G."/>
            <person name="Kuo A."/>
            <person name="Kohler A."/>
            <person name="Daghino S."/>
            <person name="Barry K."/>
            <person name="Choi C."/>
            <person name="Cichocki N."/>
            <person name="Clum A."/>
            <person name="Copeland A."/>
            <person name="Hainaut M."/>
            <person name="Haridas S."/>
            <person name="Labutti K."/>
            <person name="Lindquist E."/>
            <person name="Lipzen A."/>
            <person name="Khouja H.-R."/>
            <person name="Murat C."/>
            <person name="Ohm R."/>
            <person name="Olson A."/>
            <person name="Spatafora J."/>
            <person name="Veneault-Fourrey C."/>
            <person name="Henrissat B."/>
            <person name="Grigoriev I."/>
            <person name="Martin F."/>
            <person name="Perotto S."/>
        </authorList>
    </citation>
    <scope>NUCLEOTIDE SEQUENCE [LARGE SCALE GENOMIC DNA]</scope>
    <source>
        <strain evidence="3 4">F</strain>
    </source>
</reference>
<evidence type="ECO:0000313" key="4">
    <source>
        <dbReference type="Proteomes" id="UP000235786"/>
    </source>
</evidence>
<feature type="transmembrane region" description="Helical" evidence="2">
    <location>
        <begin position="95"/>
        <end position="115"/>
    </location>
</feature>
<name>A0A2J6S872_HYAVF</name>
<sequence>MERIYKPTSPLRSRKTSSQKHFQISKTEHTGRNIPQPSSPPNALLFRHTQLAACNAFLNSTMSSTNSPYCPTFGKPHEYRDGRCMECGHYRGGGLNILGLDVGRLGLALILWVLLL</sequence>
<keyword evidence="2" id="KW-0472">Membrane</keyword>
<gene>
    <name evidence="3" type="ORF">L207DRAFT_149782</name>
</gene>